<dbReference type="InterPro" id="IPR034113">
    <property type="entry name" value="SCP_GAPR1-like"/>
</dbReference>
<feature type="domain" description="BTB" evidence="24">
    <location>
        <begin position="233"/>
        <end position="303"/>
    </location>
</feature>
<dbReference type="FunFam" id="2.120.10.80:FF:000126">
    <property type="entry name" value="Calicin"/>
    <property type="match status" value="1"/>
</dbReference>
<evidence type="ECO:0000256" key="5">
    <source>
        <dbReference type="ARBA" id="ARBA00022553"/>
    </source>
</evidence>
<gene>
    <name evidence="25" type="ORF">LYPA_23C009100</name>
</gene>
<evidence type="ECO:0000256" key="2">
    <source>
        <dbReference type="ARBA" id="ARBA00022441"/>
    </source>
</evidence>
<dbReference type="GO" id="GO:0033150">
    <property type="term" value="C:cytoskeletal calyx"/>
    <property type="evidence" value="ECO:0007669"/>
    <property type="project" value="UniProtKB-SubCell"/>
</dbReference>
<dbReference type="FunFam" id="3.30.710.10:FF:000125">
    <property type="entry name" value="Calicin"/>
    <property type="match status" value="1"/>
</dbReference>
<dbReference type="SMART" id="SM00198">
    <property type="entry name" value="SCP"/>
    <property type="match status" value="1"/>
</dbReference>
<dbReference type="Pfam" id="PF07707">
    <property type="entry name" value="BACK"/>
    <property type="match status" value="1"/>
</dbReference>
<dbReference type="InterPro" id="IPR048070">
    <property type="entry name" value="Calicin_BTB_POZ"/>
</dbReference>
<keyword evidence="12" id="KW-0472">Membrane</keyword>
<evidence type="ECO:0000259" key="24">
    <source>
        <dbReference type="PROSITE" id="PS50097"/>
    </source>
</evidence>
<keyword evidence="13" id="KW-0206">Cytoskeleton</keyword>
<evidence type="ECO:0000256" key="1">
    <source>
        <dbReference type="ARBA" id="ARBA00009923"/>
    </source>
</evidence>
<keyword evidence="7" id="KW-0677">Repeat</keyword>
<evidence type="ECO:0000256" key="11">
    <source>
        <dbReference type="ARBA" id="ARBA00023054"/>
    </source>
</evidence>
<dbReference type="Proteomes" id="UP000386466">
    <property type="component" value="Unassembled WGS sequence"/>
</dbReference>
<dbReference type="InterPro" id="IPR015915">
    <property type="entry name" value="Kelch-typ_b-propeller"/>
</dbReference>
<dbReference type="SUPFAM" id="SSF117281">
    <property type="entry name" value="Kelch motif"/>
    <property type="match status" value="1"/>
</dbReference>
<evidence type="ECO:0000256" key="10">
    <source>
        <dbReference type="ARBA" id="ARBA00023034"/>
    </source>
</evidence>
<evidence type="ECO:0000256" key="15">
    <source>
        <dbReference type="ARBA" id="ARBA00037794"/>
    </source>
</evidence>
<dbReference type="Pfam" id="PF00651">
    <property type="entry name" value="BTB"/>
    <property type="match status" value="1"/>
</dbReference>
<dbReference type="AlphaFoldDB" id="A0A485PDU8"/>
<keyword evidence="9" id="KW-0744">Spermatogenesis</keyword>
<evidence type="ECO:0000256" key="16">
    <source>
        <dbReference type="ARBA" id="ARBA00049644"/>
    </source>
</evidence>
<dbReference type="SMART" id="SM00875">
    <property type="entry name" value="BACK"/>
    <property type="match status" value="1"/>
</dbReference>
<dbReference type="GO" id="GO:0000139">
    <property type="term" value="C:Golgi membrane"/>
    <property type="evidence" value="ECO:0007669"/>
    <property type="project" value="UniProtKB-SubCell"/>
</dbReference>
<evidence type="ECO:0000256" key="8">
    <source>
        <dbReference type="ARBA" id="ARBA00022782"/>
    </source>
</evidence>
<dbReference type="InterPro" id="IPR035940">
    <property type="entry name" value="CAP_sf"/>
</dbReference>
<evidence type="ECO:0000256" key="9">
    <source>
        <dbReference type="ARBA" id="ARBA00022871"/>
    </source>
</evidence>
<dbReference type="PRINTS" id="PR00837">
    <property type="entry name" value="V5TPXLIKE"/>
</dbReference>
<dbReference type="Pfam" id="PF00188">
    <property type="entry name" value="CAP"/>
    <property type="match status" value="1"/>
</dbReference>
<evidence type="ECO:0000256" key="19">
    <source>
        <dbReference type="ARBA" id="ARBA00064871"/>
    </source>
</evidence>
<evidence type="ECO:0000256" key="4">
    <source>
        <dbReference type="ARBA" id="ARBA00022490"/>
    </source>
</evidence>
<dbReference type="Gene3D" id="2.120.10.80">
    <property type="entry name" value="Kelch-type beta propeller"/>
    <property type="match status" value="1"/>
</dbReference>
<evidence type="ECO:0000256" key="23">
    <source>
        <dbReference type="SAM" id="MobiDB-lite"/>
    </source>
</evidence>
<dbReference type="Gene3D" id="3.30.710.10">
    <property type="entry name" value="Potassium Channel Kv1.1, Chain A"/>
    <property type="match status" value="1"/>
</dbReference>
<dbReference type="InterPro" id="IPR018244">
    <property type="entry name" value="Allrgn_V5/Tpx1_CS"/>
</dbReference>
<keyword evidence="14" id="KW-0449">Lipoprotein</keyword>
<dbReference type="FunFam" id="2.120.10.80:FF:000138">
    <property type="entry name" value="Calicin"/>
    <property type="match status" value="1"/>
</dbReference>
<evidence type="ECO:0000256" key="20">
    <source>
        <dbReference type="ARBA" id="ARBA00069728"/>
    </source>
</evidence>
<dbReference type="InterPro" id="IPR000210">
    <property type="entry name" value="BTB/POZ_dom"/>
</dbReference>
<evidence type="ECO:0000256" key="14">
    <source>
        <dbReference type="ARBA" id="ARBA00023288"/>
    </source>
</evidence>
<dbReference type="InterPro" id="IPR011333">
    <property type="entry name" value="SKP1/BTB/POZ_sf"/>
</dbReference>
<evidence type="ECO:0000256" key="17">
    <source>
        <dbReference type="ARBA" id="ARBA00053335"/>
    </source>
</evidence>
<dbReference type="PANTHER" id="PTHR45632">
    <property type="entry name" value="LD33804P"/>
    <property type="match status" value="1"/>
</dbReference>
<evidence type="ECO:0000256" key="7">
    <source>
        <dbReference type="ARBA" id="ARBA00022737"/>
    </source>
</evidence>
<dbReference type="SMART" id="SM00612">
    <property type="entry name" value="Kelch"/>
    <property type="match status" value="3"/>
</dbReference>
<keyword evidence="2" id="KW-0880">Kelch repeat</keyword>
<keyword evidence="26" id="KW-1185">Reference proteome</keyword>
<dbReference type="GO" id="GO:0030154">
    <property type="term" value="P:cell differentiation"/>
    <property type="evidence" value="ECO:0007669"/>
    <property type="project" value="UniProtKB-KW"/>
</dbReference>
<dbReference type="InterPro" id="IPR001283">
    <property type="entry name" value="CRISP-related"/>
</dbReference>
<dbReference type="CDD" id="cd18503">
    <property type="entry name" value="BACK_calicin"/>
    <property type="match status" value="1"/>
</dbReference>
<dbReference type="FunFam" id="1.25.40.420:FF:000022">
    <property type="entry name" value="Calicin"/>
    <property type="match status" value="1"/>
</dbReference>
<evidence type="ECO:0000256" key="13">
    <source>
        <dbReference type="ARBA" id="ARBA00023212"/>
    </source>
</evidence>
<dbReference type="GO" id="GO:0005576">
    <property type="term" value="C:extracellular region"/>
    <property type="evidence" value="ECO:0007669"/>
    <property type="project" value="InterPro"/>
</dbReference>
<dbReference type="PANTHER" id="PTHR45632:SF30">
    <property type="entry name" value="BTB DOMAIN-CONTAINING PROTEIN"/>
    <property type="match status" value="1"/>
</dbReference>
<sequence length="793" mass="89540">MSKPRASKQFNNEVLKAHNEYRQQHGVPPLKLCKKLNREAQQYSEALASTRILKHSPESSRGQCGENLAWASYDQTGKEVADRWYSEIKNYNFQQPGFTSGTGHFTAMVWKNTKKMGVGKASASDGSSFVVARYFPAGNVVNQGFFEENVLPPKKYQGEQVQHSNPPSSPINCSANNHQSESQRREKACSPVPAADLLPQPARSTMKLEFTEKNYNSFVLQNLNKQRKRKEYWDMALTVDHHVFFAHRNVLAAVSPLVKSLISSNDMKTTDELFITIDPNYLSPATVDQLLDYFYSGKVVISEQNVEELLRGAQYFNTPRLRIHCNDFLIKSIRRANCLRYLFLAELFELKEVSDLAYSGIRDNFHYWASPEGSMHFMRCPPVIFGRLLRDENLHVLNEDQALSALINWVHFRKDEREKYFKKFFNYINLNAVSNKTLMFASNKLMGMENSSAHVTLIESVLMDRKQERPCSLLSYQRKGALLDSVVILGGQKAHGKFNDGVFAYIIQENLWLKLSEMPYRAAALSATSAGRYIYISGGTTEQISGLKTAWRYDMDDNSWTKLPDLPIGLVFHTMVTCGGTVYSVGGSIAPRRYVSNIYRYDERKEAWCLAGKMSIPMDGTAVITKGDRNLYIVTGRCLVKGYISRVGVVDCFDTTTGDVVQCITFPIEFNHRPLLSFHQDNILCVHSHRQSVEINLQKVKANKTTTSVPLLPNNCPLDVSHAICSIGDSKVFVCGGVTIASDVQTKDYTINPNAYLLDQKMGEWKTLAPPPEALDCPACCLAKLPCKILQRI</sequence>
<dbReference type="CDD" id="cd18307">
    <property type="entry name" value="BTB_POZ_calicin"/>
    <property type="match status" value="1"/>
</dbReference>
<evidence type="ECO:0000313" key="25">
    <source>
        <dbReference type="EMBL" id="VFV44355.1"/>
    </source>
</evidence>
<proteinExistence type="inferred from homology"/>
<keyword evidence="11" id="KW-0175">Coiled coil</keyword>
<dbReference type="GO" id="GO:0007283">
    <property type="term" value="P:spermatogenesis"/>
    <property type="evidence" value="ECO:0007669"/>
    <property type="project" value="UniProtKB-KW"/>
</dbReference>
<dbReference type="Pfam" id="PF13964">
    <property type="entry name" value="Beta-prop_Calicin"/>
    <property type="match status" value="1"/>
</dbReference>
<name>A0A485PDU8_LYNPA</name>
<dbReference type="SUPFAM" id="SSF55797">
    <property type="entry name" value="PR-1-like"/>
    <property type="match status" value="1"/>
</dbReference>
<comment type="function">
    <text evidence="17">Required for both nuclear and acrosomal shaping during spermiogenesis.</text>
</comment>
<evidence type="ECO:0000256" key="6">
    <source>
        <dbReference type="ARBA" id="ARBA00022707"/>
    </source>
</evidence>
<feature type="region of interest" description="Disordered" evidence="23">
    <location>
        <begin position="156"/>
        <end position="187"/>
    </location>
</feature>
<comment type="similarity">
    <text evidence="1">Belongs to the CRISP family.</text>
</comment>
<dbReference type="EMBL" id="CAAGRJ010035726">
    <property type="protein sequence ID" value="VFV44355.1"/>
    <property type="molecule type" value="Genomic_DNA"/>
</dbReference>
<comment type="subunit">
    <text evidence="18">Homodimer. Interacts with CAV1.</text>
</comment>
<dbReference type="SMART" id="SM00225">
    <property type="entry name" value="BTB"/>
    <property type="match status" value="1"/>
</dbReference>
<keyword evidence="4" id="KW-0963">Cytoplasm</keyword>
<dbReference type="CDD" id="cd05382">
    <property type="entry name" value="CAP_GAPR1-like"/>
    <property type="match status" value="1"/>
</dbReference>
<evidence type="ECO:0000256" key="21">
    <source>
        <dbReference type="ARBA" id="ARBA00069764"/>
    </source>
</evidence>
<protein>
    <recommendedName>
        <fullName evidence="21">Calicin</fullName>
    </recommendedName>
    <alternativeName>
        <fullName evidence="22">Glioma pathogenesis-related protein 2</fullName>
    </alternativeName>
    <alternativeName>
        <fullName evidence="20">Golgi-associated plant pathogenesis-related protein 1</fullName>
    </alternativeName>
</protein>
<dbReference type="Gene3D" id="1.25.40.420">
    <property type="match status" value="1"/>
</dbReference>
<dbReference type="PROSITE" id="PS01009">
    <property type="entry name" value="CRISP_1"/>
    <property type="match status" value="1"/>
</dbReference>
<evidence type="ECO:0000256" key="22">
    <source>
        <dbReference type="ARBA" id="ARBA00075475"/>
    </source>
</evidence>
<dbReference type="PROSITE" id="PS50097">
    <property type="entry name" value="BTB"/>
    <property type="match status" value="1"/>
</dbReference>
<evidence type="ECO:0000313" key="26">
    <source>
        <dbReference type="Proteomes" id="UP000386466"/>
    </source>
</evidence>
<comment type="subunit">
    <text evidence="19">Interacts with CYLC1; the interaction may be relevant for proper acrosome attachment to the nuclear envelope.</text>
</comment>
<feature type="compositionally biased region" description="Polar residues" evidence="23">
    <location>
        <begin position="159"/>
        <end position="180"/>
    </location>
</feature>
<accession>A0A485PDU8</accession>
<keyword evidence="5" id="KW-0597">Phosphoprotein</keyword>
<evidence type="ECO:0000256" key="12">
    <source>
        <dbReference type="ARBA" id="ARBA00023136"/>
    </source>
</evidence>
<dbReference type="FunFam" id="3.40.33.10:FF:000015">
    <property type="entry name" value="Golgi-associated plant pathogenesis-related protein 1"/>
    <property type="match status" value="1"/>
</dbReference>
<keyword evidence="8" id="KW-0221">Differentiation</keyword>
<reference evidence="25 26" key="1">
    <citation type="submission" date="2019-01" db="EMBL/GenBank/DDBJ databases">
        <authorList>
            <person name="Alioto T."/>
            <person name="Alioto T."/>
        </authorList>
    </citation>
    <scope>NUCLEOTIDE SEQUENCE [LARGE SCALE GENOMIC DNA]</scope>
</reference>
<dbReference type="Gene3D" id="3.40.33.10">
    <property type="entry name" value="CAP"/>
    <property type="match status" value="1"/>
</dbReference>
<keyword evidence="3" id="KW-0217">Developmental protein</keyword>
<organism evidence="25 26">
    <name type="scientific">Lynx pardinus</name>
    <name type="common">Iberian lynx</name>
    <name type="synonym">Felis pardina</name>
    <dbReference type="NCBI Taxonomy" id="191816"/>
    <lineage>
        <taxon>Eukaryota</taxon>
        <taxon>Metazoa</taxon>
        <taxon>Chordata</taxon>
        <taxon>Craniata</taxon>
        <taxon>Vertebrata</taxon>
        <taxon>Euteleostomi</taxon>
        <taxon>Mammalia</taxon>
        <taxon>Eutheria</taxon>
        <taxon>Laurasiatheria</taxon>
        <taxon>Carnivora</taxon>
        <taxon>Feliformia</taxon>
        <taxon>Felidae</taxon>
        <taxon>Felinae</taxon>
        <taxon>Lynx</taxon>
    </lineage>
</organism>
<dbReference type="InterPro" id="IPR011705">
    <property type="entry name" value="BACK"/>
</dbReference>
<dbReference type="InterPro" id="IPR006652">
    <property type="entry name" value="Kelch_1"/>
</dbReference>
<dbReference type="SUPFAM" id="SSF54695">
    <property type="entry name" value="POZ domain"/>
    <property type="match status" value="1"/>
</dbReference>
<dbReference type="InterPro" id="IPR014044">
    <property type="entry name" value="CAP_dom"/>
</dbReference>
<evidence type="ECO:0000256" key="18">
    <source>
        <dbReference type="ARBA" id="ARBA00063947"/>
    </source>
</evidence>
<keyword evidence="10" id="KW-0333">Golgi apparatus</keyword>
<keyword evidence="6" id="KW-0519">Myristate</keyword>
<comment type="subcellular location">
    <subcellularLocation>
        <location evidence="16">Cytoplasm</location>
        <location evidence="16">Cytoskeleton</location>
        <location evidence="16">Perinuclear theca</location>
        <location evidence="16">Calyx</location>
    </subcellularLocation>
    <subcellularLocation>
        <location evidence="15">Golgi apparatus membrane</location>
        <topology evidence="15">Lipid-anchor</topology>
    </subcellularLocation>
</comment>
<evidence type="ECO:0000256" key="3">
    <source>
        <dbReference type="ARBA" id="ARBA00022473"/>
    </source>
</evidence>